<proteinExistence type="predicted"/>
<evidence type="ECO:0008006" key="4">
    <source>
        <dbReference type="Google" id="ProtNLM"/>
    </source>
</evidence>
<keyword evidence="3" id="KW-1185">Reference proteome</keyword>
<comment type="caution">
    <text evidence="2">The sequence shown here is derived from an EMBL/GenBank/DDBJ whole genome shotgun (WGS) entry which is preliminary data.</text>
</comment>
<evidence type="ECO:0000313" key="3">
    <source>
        <dbReference type="Proteomes" id="UP001595075"/>
    </source>
</evidence>
<accession>A0ABR4CD91</accession>
<dbReference type="Proteomes" id="UP001595075">
    <property type="component" value="Unassembled WGS sequence"/>
</dbReference>
<name>A0ABR4CD91_9HELO</name>
<protein>
    <recommendedName>
        <fullName evidence="4">Secreted protein</fullName>
    </recommendedName>
</protein>
<organism evidence="2 3">
    <name type="scientific">Oculimacula yallundae</name>
    <dbReference type="NCBI Taxonomy" id="86028"/>
    <lineage>
        <taxon>Eukaryota</taxon>
        <taxon>Fungi</taxon>
        <taxon>Dikarya</taxon>
        <taxon>Ascomycota</taxon>
        <taxon>Pezizomycotina</taxon>
        <taxon>Leotiomycetes</taxon>
        <taxon>Helotiales</taxon>
        <taxon>Ploettnerulaceae</taxon>
        <taxon>Oculimacula</taxon>
    </lineage>
</organism>
<feature type="region of interest" description="Disordered" evidence="1">
    <location>
        <begin position="69"/>
        <end position="89"/>
    </location>
</feature>
<sequence length="89" mass="10218">MCSIKREGIVSVLFLFLVFSFALEGCDGLGKLVALCFPLFDERRELTIINRSTTQRLIELQIDQENKRKHNATNATRSRAAESMIEYSY</sequence>
<dbReference type="EMBL" id="JAZHXI010000009">
    <property type="protein sequence ID" value="KAL2067720.1"/>
    <property type="molecule type" value="Genomic_DNA"/>
</dbReference>
<gene>
    <name evidence="2" type="ORF">VTL71DRAFT_15816</name>
</gene>
<reference evidence="2 3" key="1">
    <citation type="journal article" date="2024" name="Commun. Biol.">
        <title>Comparative genomic analysis of thermophilic fungi reveals convergent evolutionary adaptations and gene losses.</title>
        <authorList>
            <person name="Steindorff A.S."/>
            <person name="Aguilar-Pontes M.V."/>
            <person name="Robinson A.J."/>
            <person name="Andreopoulos B."/>
            <person name="LaButti K."/>
            <person name="Kuo A."/>
            <person name="Mondo S."/>
            <person name="Riley R."/>
            <person name="Otillar R."/>
            <person name="Haridas S."/>
            <person name="Lipzen A."/>
            <person name="Grimwood J."/>
            <person name="Schmutz J."/>
            <person name="Clum A."/>
            <person name="Reid I.D."/>
            <person name="Moisan M.C."/>
            <person name="Butler G."/>
            <person name="Nguyen T.T.M."/>
            <person name="Dewar K."/>
            <person name="Conant G."/>
            <person name="Drula E."/>
            <person name="Henrissat B."/>
            <person name="Hansel C."/>
            <person name="Singer S."/>
            <person name="Hutchinson M.I."/>
            <person name="de Vries R.P."/>
            <person name="Natvig D.O."/>
            <person name="Powell A.J."/>
            <person name="Tsang A."/>
            <person name="Grigoriev I.V."/>
        </authorList>
    </citation>
    <scope>NUCLEOTIDE SEQUENCE [LARGE SCALE GENOMIC DNA]</scope>
    <source>
        <strain evidence="2 3">CBS 494.80</strain>
    </source>
</reference>
<evidence type="ECO:0000256" key="1">
    <source>
        <dbReference type="SAM" id="MobiDB-lite"/>
    </source>
</evidence>
<evidence type="ECO:0000313" key="2">
    <source>
        <dbReference type="EMBL" id="KAL2067720.1"/>
    </source>
</evidence>